<gene>
    <name evidence="1" type="ORF">ACRB68_08880</name>
</gene>
<protein>
    <recommendedName>
        <fullName evidence="3">DUF503 domain-containing protein</fullName>
    </recommendedName>
</protein>
<dbReference type="PANTHER" id="PTHR36441">
    <property type="entry name" value="HYPOTHETICAL CYTOSOLIC PROTEIN"/>
    <property type="match status" value="1"/>
</dbReference>
<comment type="caution">
    <text evidence="1">The sequence shown here is derived from an EMBL/GenBank/DDBJ whole genome shotgun (WGS) entry which is preliminary data.</text>
</comment>
<reference evidence="1 2" key="1">
    <citation type="submission" date="2019-10" db="EMBL/GenBank/DDBJ databases">
        <title>Actinomadura rubteroloni sp. nov. and Actinomadura macrotermitis sp. nov., isolated from the gut of fungus growing-termite Macrotermes natalensis.</title>
        <authorList>
            <person name="Benndorf R."/>
            <person name="Martin K."/>
            <person name="Kuefner M."/>
            <person name="De Beer W."/>
            <person name="Kaster A.-K."/>
            <person name="Vollmers J."/>
            <person name="Poulsen M."/>
            <person name="Beemelmanns C."/>
        </authorList>
    </citation>
    <scope>NUCLEOTIDE SEQUENCE [LARGE SCALE GENOMIC DNA]</scope>
    <source>
        <strain evidence="1 2">RB68</strain>
    </source>
</reference>
<dbReference type="PANTHER" id="PTHR36441:SF1">
    <property type="entry name" value="DUF503 DOMAIN-CONTAINING PROTEIN"/>
    <property type="match status" value="1"/>
</dbReference>
<dbReference type="SUPFAM" id="SSF103007">
    <property type="entry name" value="Hypothetical protein TT1725"/>
    <property type="match status" value="1"/>
</dbReference>
<name>A0A7K0BNW8_9ACTN</name>
<proteinExistence type="predicted"/>
<accession>A0A7K0BNW8</accession>
<organism evidence="1 2">
    <name type="scientific">Actinomadura macrotermitis</name>
    <dbReference type="NCBI Taxonomy" id="2585200"/>
    <lineage>
        <taxon>Bacteria</taxon>
        <taxon>Bacillati</taxon>
        <taxon>Actinomycetota</taxon>
        <taxon>Actinomycetes</taxon>
        <taxon>Streptosporangiales</taxon>
        <taxon>Thermomonosporaceae</taxon>
        <taxon>Actinomadura</taxon>
    </lineage>
</organism>
<evidence type="ECO:0000313" key="2">
    <source>
        <dbReference type="Proteomes" id="UP000487268"/>
    </source>
</evidence>
<dbReference type="EMBL" id="WEGH01000001">
    <property type="protein sequence ID" value="MQY02853.1"/>
    <property type="molecule type" value="Genomic_DNA"/>
</dbReference>
<keyword evidence="2" id="KW-1185">Reference proteome</keyword>
<dbReference type="AlphaFoldDB" id="A0A7K0BNW8"/>
<dbReference type="Pfam" id="PF04456">
    <property type="entry name" value="DUF503"/>
    <property type="match status" value="1"/>
</dbReference>
<dbReference type="Proteomes" id="UP000487268">
    <property type="component" value="Unassembled WGS sequence"/>
</dbReference>
<dbReference type="Gene3D" id="3.30.70.1120">
    <property type="entry name" value="TT1725-like"/>
    <property type="match status" value="1"/>
</dbReference>
<evidence type="ECO:0008006" key="3">
    <source>
        <dbReference type="Google" id="ProtNLM"/>
    </source>
</evidence>
<evidence type="ECO:0000313" key="1">
    <source>
        <dbReference type="EMBL" id="MQY02853.1"/>
    </source>
</evidence>
<sequence length="101" mass="11079">MIDLFVGALTLDLLLGDVHSLKQKRAVVRPVIAEVQKHFPAVAVAETGDNDLHRRAQIGVAVVSATAANCTHVLERCERLVAGRPEIELLSARQRLFNDED</sequence>
<dbReference type="InterPro" id="IPR007546">
    <property type="entry name" value="DUF503"/>
</dbReference>
<dbReference type="InterPro" id="IPR036746">
    <property type="entry name" value="TT1725-like_sf"/>
</dbReference>